<dbReference type="HOGENOM" id="CLU_000288_57_33_1"/>
<feature type="repeat" description="WD" evidence="3">
    <location>
        <begin position="62"/>
        <end position="103"/>
    </location>
</feature>
<keyword evidence="5" id="KW-1185">Reference proteome</keyword>
<feature type="repeat" description="WD" evidence="3">
    <location>
        <begin position="17"/>
        <end position="58"/>
    </location>
</feature>
<dbReference type="SUPFAM" id="SSF50978">
    <property type="entry name" value="WD40 repeat-like"/>
    <property type="match status" value="1"/>
</dbReference>
<dbReference type="Gene3D" id="2.130.10.10">
    <property type="entry name" value="YVTN repeat-like/Quinoprotein amine dehydrogenase"/>
    <property type="match status" value="3"/>
</dbReference>
<dbReference type="PANTHER" id="PTHR19848:SF8">
    <property type="entry name" value="F-BOX AND WD REPEAT DOMAIN CONTAINING 7"/>
    <property type="match status" value="1"/>
</dbReference>
<dbReference type="InterPro" id="IPR015943">
    <property type="entry name" value="WD40/YVTN_repeat-like_dom_sf"/>
</dbReference>
<feature type="repeat" description="WD" evidence="3">
    <location>
        <begin position="271"/>
        <end position="305"/>
    </location>
</feature>
<feature type="repeat" description="WD" evidence="3">
    <location>
        <begin position="229"/>
        <end position="264"/>
    </location>
</feature>
<name>A0A0D0B7A1_9AGAM</name>
<evidence type="ECO:0000313" key="5">
    <source>
        <dbReference type="Proteomes" id="UP000054485"/>
    </source>
</evidence>
<dbReference type="OrthoDB" id="2616995at2759"/>
<evidence type="ECO:0000313" key="4">
    <source>
        <dbReference type="EMBL" id="KIK39693.1"/>
    </source>
</evidence>
<organism evidence="4 5">
    <name type="scientific">Suillus luteus UH-Slu-Lm8-n1</name>
    <dbReference type="NCBI Taxonomy" id="930992"/>
    <lineage>
        <taxon>Eukaryota</taxon>
        <taxon>Fungi</taxon>
        <taxon>Dikarya</taxon>
        <taxon>Basidiomycota</taxon>
        <taxon>Agaricomycotina</taxon>
        <taxon>Agaricomycetes</taxon>
        <taxon>Agaricomycetidae</taxon>
        <taxon>Boletales</taxon>
        <taxon>Suillineae</taxon>
        <taxon>Suillaceae</taxon>
        <taxon>Suillus</taxon>
    </lineage>
</organism>
<dbReference type="SMART" id="SM00320">
    <property type="entry name" value="WD40"/>
    <property type="match status" value="7"/>
</dbReference>
<dbReference type="AlphaFoldDB" id="A0A0D0B7A1"/>
<dbReference type="InterPro" id="IPR020472">
    <property type="entry name" value="WD40_PAC1"/>
</dbReference>
<reference evidence="5" key="2">
    <citation type="submission" date="2015-01" db="EMBL/GenBank/DDBJ databases">
        <title>Evolutionary Origins and Diversification of the Mycorrhizal Mutualists.</title>
        <authorList>
            <consortium name="DOE Joint Genome Institute"/>
            <consortium name="Mycorrhizal Genomics Consortium"/>
            <person name="Kohler A."/>
            <person name="Kuo A."/>
            <person name="Nagy L.G."/>
            <person name="Floudas D."/>
            <person name="Copeland A."/>
            <person name="Barry K.W."/>
            <person name="Cichocki N."/>
            <person name="Veneault-Fourrey C."/>
            <person name="LaButti K."/>
            <person name="Lindquist E.A."/>
            <person name="Lipzen A."/>
            <person name="Lundell T."/>
            <person name="Morin E."/>
            <person name="Murat C."/>
            <person name="Riley R."/>
            <person name="Ohm R."/>
            <person name="Sun H."/>
            <person name="Tunlid A."/>
            <person name="Henrissat B."/>
            <person name="Grigoriev I.V."/>
            <person name="Hibbett D.S."/>
            <person name="Martin F."/>
        </authorList>
    </citation>
    <scope>NUCLEOTIDE SEQUENCE [LARGE SCALE GENOMIC DNA]</scope>
    <source>
        <strain evidence="5">UH-Slu-Lm8-n1</strain>
    </source>
</reference>
<sequence length="326" mass="35405">MSSSTRKPPAIMPCRTIQGHTERVQGVVHLPGKRHIITCSDDSSLRLWDLESGTQIGKDWQDEGDKEGVRTIALSPGGKTVTTGSDDGTVRLWNVETGKVVAKWAVHTENVLSVCWSAGGKRVLSGSSDGTARVWDVINGETVLPIKTGHVHVWAAVYSPDQTIFVTGGFKQNGIKVWNAKTGELLVTLKHNRIVFSLAWTSDGKKLISTSYGPITIFDTATWQEIAILEGHTNAVWAITLSCNNRLLASASDDNTARLWNLDTNLPVGPPLHHEHEVTCAAFSADAKVVVTGCEDNNAYVWDVNAILKKASLEGLLPDVKLLILQ</sequence>
<dbReference type="PROSITE" id="PS00678">
    <property type="entry name" value="WD_REPEATS_1"/>
    <property type="match status" value="5"/>
</dbReference>
<evidence type="ECO:0000256" key="1">
    <source>
        <dbReference type="ARBA" id="ARBA00022574"/>
    </source>
</evidence>
<dbReference type="InterPro" id="IPR036322">
    <property type="entry name" value="WD40_repeat_dom_sf"/>
</dbReference>
<dbReference type="InParanoid" id="A0A0D0B7A1"/>
<dbReference type="Pfam" id="PF00400">
    <property type="entry name" value="WD40"/>
    <property type="match status" value="7"/>
</dbReference>
<feature type="repeat" description="WD" evidence="3">
    <location>
        <begin position="104"/>
        <end position="145"/>
    </location>
</feature>
<evidence type="ECO:0008006" key="6">
    <source>
        <dbReference type="Google" id="ProtNLM"/>
    </source>
</evidence>
<keyword evidence="2" id="KW-0677">Repeat</keyword>
<dbReference type="CDD" id="cd00200">
    <property type="entry name" value="WD40"/>
    <property type="match status" value="1"/>
</dbReference>
<dbReference type="PANTHER" id="PTHR19848">
    <property type="entry name" value="WD40 REPEAT PROTEIN"/>
    <property type="match status" value="1"/>
</dbReference>
<protein>
    <recommendedName>
        <fullName evidence="6">WD40 repeat-like protein</fullName>
    </recommendedName>
</protein>
<proteinExistence type="predicted"/>
<dbReference type="InterPro" id="IPR019775">
    <property type="entry name" value="WD40_repeat_CS"/>
</dbReference>
<dbReference type="EMBL" id="KN835332">
    <property type="protein sequence ID" value="KIK39693.1"/>
    <property type="molecule type" value="Genomic_DNA"/>
</dbReference>
<dbReference type="STRING" id="930992.A0A0D0B7A1"/>
<dbReference type="PROSITE" id="PS50294">
    <property type="entry name" value="WD_REPEATS_REGION"/>
    <property type="match status" value="5"/>
</dbReference>
<dbReference type="PRINTS" id="PR00320">
    <property type="entry name" value="GPROTEINBRPT"/>
</dbReference>
<dbReference type="InterPro" id="IPR001680">
    <property type="entry name" value="WD40_rpt"/>
</dbReference>
<dbReference type="Proteomes" id="UP000054485">
    <property type="component" value="Unassembled WGS sequence"/>
</dbReference>
<evidence type="ECO:0000256" key="2">
    <source>
        <dbReference type="ARBA" id="ARBA00022737"/>
    </source>
</evidence>
<keyword evidence="1 3" id="KW-0853">WD repeat</keyword>
<accession>A0A0D0B7A1</accession>
<gene>
    <name evidence="4" type="ORF">CY34DRAFT_321025</name>
</gene>
<dbReference type="PROSITE" id="PS50082">
    <property type="entry name" value="WD_REPEATS_2"/>
    <property type="match status" value="5"/>
</dbReference>
<evidence type="ECO:0000256" key="3">
    <source>
        <dbReference type="PROSITE-ProRule" id="PRU00221"/>
    </source>
</evidence>
<reference evidence="4 5" key="1">
    <citation type="submission" date="2014-04" db="EMBL/GenBank/DDBJ databases">
        <authorList>
            <consortium name="DOE Joint Genome Institute"/>
            <person name="Kuo A."/>
            <person name="Ruytinx J."/>
            <person name="Rineau F."/>
            <person name="Colpaert J."/>
            <person name="Kohler A."/>
            <person name="Nagy L.G."/>
            <person name="Floudas D."/>
            <person name="Copeland A."/>
            <person name="Barry K.W."/>
            <person name="Cichocki N."/>
            <person name="Veneault-Fourrey C."/>
            <person name="LaButti K."/>
            <person name="Lindquist E.A."/>
            <person name="Lipzen A."/>
            <person name="Lundell T."/>
            <person name="Morin E."/>
            <person name="Murat C."/>
            <person name="Sun H."/>
            <person name="Tunlid A."/>
            <person name="Henrissat B."/>
            <person name="Grigoriev I.V."/>
            <person name="Hibbett D.S."/>
            <person name="Martin F."/>
            <person name="Nordberg H.P."/>
            <person name="Cantor M.N."/>
            <person name="Hua S.X."/>
        </authorList>
    </citation>
    <scope>NUCLEOTIDE SEQUENCE [LARGE SCALE GENOMIC DNA]</scope>
    <source>
        <strain evidence="4 5">UH-Slu-Lm8-n1</strain>
    </source>
</reference>